<evidence type="ECO:0000256" key="13">
    <source>
        <dbReference type="ARBA" id="ARBA00023180"/>
    </source>
</evidence>
<evidence type="ECO:0000259" key="20">
    <source>
        <dbReference type="Pfam" id="PF11838"/>
    </source>
</evidence>
<dbReference type="Gene3D" id="2.60.40.1730">
    <property type="entry name" value="tricorn interacting facor f3 domain"/>
    <property type="match status" value="1"/>
</dbReference>
<keyword evidence="23" id="KW-1185">Reference proteome</keyword>
<feature type="binding site" evidence="16">
    <location>
        <position position="382"/>
    </location>
    <ligand>
        <name>Zn(2+)</name>
        <dbReference type="ChEBI" id="CHEBI:29105"/>
        <note>catalytic</note>
    </ligand>
</feature>
<evidence type="ECO:0000259" key="21">
    <source>
        <dbReference type="Pfam" id="PF17900"/>
    </source>
</evidence>
<evidence type="ECO:0000256" key="15">
    <source>
        <dbReference type="PIRSR" id="PIRSR634016-1"/>
    </source>
</evidence>
<dbReference type="Gene3D" id="1.25.50.20">
    <property type="match status" value="1"/>
</dbReference>
<dbReference type="SUPFAM" id="SSF55486">
    <property type="entry name" value="Metalloproteases ('zincins'), catalytic domain"/>
    <property type="match status" value="1"/>
</dbReference>
<dbReference type="InterPro" id="IPR034016">
    <property type="entry name" value="M1_APN-typ"/>
</dbReference>
<keyword evidence="8" id="KW-0732">Signal</keyword>
<evidence type="ECO:0000256" key="6">
    <source>
        <dbReference type="ARBA" id="ARBA00022670"/>
    </source>
</evidence>
<dbReference type="InterPro" id="IPR024571">
    <property type="entry name" value="ERAP1-like_C_dom"/>
</dbReference>
<proteinExistence type="inferred from homology"/>
<evidence type="ECO:0000256" key="4">
    <source>
        <dbReference type="ARBA" id="ARBA00022475"/>
    </source>
</evidence>
<dbReference type="InterPro" id="IPR027268">
    <property type="entry name" value="Peptidase_M4/M1_CTD_sf"/>
</dbReference>
<dbReference type="InterPro" id="IPR050344">
    <property type="entry name" value="Peptidase_M1_aminopeptidases"/>
</dbReference>
<dbReference type="GO" id="GO:0042277">
    <property type="term" value="F:peptide binding"/>
    <property type="evidence" value="ECO:0007669"/>
    <property type="project" value="TreeGrafter"/>
</dbReference>
<keyword evidence="6 18" id="KW-0645">Protease</keyword>
<evidence type="ECO:0000256" key="5">
    <source>
        <dbReference type="ARBA" id="ARBA00022622"/>
    </source>
</evidence>
<dbReference type="EMBL" id="JAQQBS010000002">
    <property type="protein sequence ID" value="KAK0172898.1"/>
    <property type="molecule type" value="Genomic_DNA"/>
</dbReference>
<evidence type="ECO:0000259" key="19">
    <source>
        <dbReference type="Pfam" id="PF01433"/>
    </source>
</evidence>
<dbReference type="Proteomes" id="UP001168990">
    <property type="component" value="Unassembled WGS sequence"/>
</dbReference>
<dbReference type="InterPro" id="IPR045357">
    <property type="entry name" value="Aminopeptidase_N-like_N"/>
</dbReference>
<dbReference type="Pfam" id="PF17900">
    <property type="entry name" value="Peptidase_M1_N"/>
    <property type="match status" value="1"/>
</dbReference>
<dbReference type="GO" id="GO:0005737">
    <property type="term" value="C:cytoplasm"/>
    <property type="evidence" value="ECO:0007669"/>
    <property type="project" value="TreeGrafter"/>
</dbReference>
<dbReference type="GO" id="GO:0070006">
    <property type="term" value="F:metalloaminopeptidase activity"/>
    <property type="evidence" value="ECO:0007669"/>
    <property type="project" value="TreeGrafter"/>
</dbReference>
<dbReference type="CDD" id="cd09601">
    <property type="entry name" value="M1_APN-Q_like"/>
    <property type="match status" value="1"/>
</dbReference>
<keyword evidence="4" id="KW-1003">Cell membrane</keyword>
<dbReference type="GO" id="GO:0008270">
    <property type="term" value="F:zinc ion binding"/>
    <property type="evidence" value="ECO:0007669"/>
    <property type="project" value="UniProtKB-UniRule"/>
</dbReference>
<feature type="binding site" evidence="16">
    <location>
        <position position="386"/>
    </location>
    <ligand>
        <name>Zn(2+)</name>
        <dbReference type="ChEBI" id="CHEBI:29105"/>
        <note>catalytic</note>
    </ligand>
</feature>
<dbReference type="Gene3D" id="1.10.390.10">
    <property type="entry name" value="Neutral Protease Domain 2"/>
    <property type="match status" value="1"/>
</dbReference>
<comment type="caution">
    <text evidence="22">The sequence shown here is derived from an EMBL/GenBank/DDBJ whole genome shotgun (WGS) entry which is preliminary data.</text>
</comment>
<evidence type="ECO:0000256" key="18">
    <source>
        <dbReference type="RuleBase" id="RU364040"/>
    </source>
</evidence>
<name>A0AA39KT30_9HYME</name>
<keyword evidence="5" id="KW-0336">GPI-anchor</keyword>
<feature type="domain" description="Peptidase M1 membrane alanine aminopeptidase" evidence="19">
    <location>
        <begin position="309"/>
        <end position="538"/>
    </location>
</feature>
<feature type="active site" description="Proton acceptor" evidence="15">
    <location>
        <position position="383"/>
    </location>
</feature>
<dbReference type="Pfam" id="PF01433">
    <property type="entry name" value="Peptidase_M1"/>
    <property type="match status" value="1"/>
</dbReference>
<evidence type="ECO:0000256" key="16">
    <source>
        <dbReference type="PIRSR" id="PIRSR634016-3"/>
    </source>
</evidence>
<dbReference type="InterPro" id="IPR001930">
    <property type="entry name" value="Peptidase_M1"/>
</dbReference>
<comment type="similarity">
    <text evidence="2 18">Belongs to the peptidase M1 family.</text>
</comment>
<evidence type="ECO:0000256" key="1">
    <source>
        <dbReference type="ARBA" id="ARBA00004609"/>
    </source>
</evidence>
<keyword evidence="9 18" id="KW-0378">Hydrolase</keyword>
<dbReference type="FunFam" id="1.10.390.10:FF:000013">
    <property type="entry name" value="Aminopeptidase N"/>
    <property type="match status" value="1"/>
</dbReference>
<dbReference type="Pfam" id="PF11838">
    <property type="entry name" value="ERAP1_C"/>
    <property type="match status" value="1"/>
</dbReference>
<reference evidence="22" key="1">
    <citation type="journal article" date="2023" name="bioRxiv">
        <title>Scaffold-level genome assemblies of two parasitoid biocontrol wasps reveal the parthenogenesis mechanism and an associated novel virus.</title>
        <authorList>
            <person name="Inwood S."/>
            <person name="Skelly J."/>
            <person name="Guhlin J."/>
            <person name="Harrop T."/>
            <person name="Goldson S."/>
            <person name="Dearden P."/>
        </authorList>
    </citation>
    <scope>NUCLEOTIDE SEQUENCE</scope>
    <source>
        <strain evidence="22">Irish</strain>
        <tissue evidence="22">Whole body</tissue>
    </source>
</reference>
<accession>A0AA39KT30</accession>
<protein>
    <recommendedName>
        <fullName evidence="18">Aminopeptidase</fullName>
        <ecNumber evidence="18">3.4.11.-</ecNumber>
    </recommendedName>
</protein>
<dbReference type="Gene3D" id="2.60.40.1910">
    <property type="match status" value="1"/>
</dbReference>
<evidence type="ECO:0000256" key="12">
    <source>
        <dbReference type="ARBA" id="ARBA00023136"/>
    </source>
</evidence>
<keyword evidence="3 18" id="KW-0031">Aminopeptidase</keyword>
<evidence type="ECO:0000256" key="2">
    <source>
        <dbReference type="ARBA" id="ARBA00010136"/>
    </source>
</evidence>
<evidence type="ECO:0000313" key="23">
    <source>
        <dbReference type="Proteomes" id="UP001168990"/>
    </source>
</evidence>
<evidence type="ECO:0000256" key="7">
    <source>
        <dbReference type="ARBA" id="ARBA00022723"/>
    </source>
</evidence>
<feature type="domain" description="Aminopeptidase N-like N-terminal" evidence="21">
    <location>
        <begin position="90"/>
        <end position="276"/>
    </location>
</feature>
<evidence type="ECO:0000256" key="10">
    <source>
        <dbReference type="ARBA" id="ARBA00022833"/>
    </source>
</evidence>
<dbReference type="FunFam" id="2.60.40.1910:FF:000008">
    <property type="entry name" value="Aminopeptidase"/>
    <property type="match status" value="1"/>
</dbReference>
<sequence length="978" mass="113574">MRNRVTVFSFSTPLAKCAHRSCTVRAPSAFSCKFLYSLRWSAPNAIGVPSSNYQQREKSRFLIKTLAKQQLLESKFRLPRHTAPRLYIIEWDLNIFVRKFTFKGSCNIVFEVSRPTAVVTLHRSDKIDINREFTEIIDESNNTRKPIEQEWISENEFYLIKFNSKLNIGNYTLKMKWLGRNAGTDWWNPFDGIFRINPSSKDDNQYVVTSHFEPTGARNAFPCWDEPGMKAQYEISIIHPSNYTALSNMPVENHEQLPDGKILTKFQRSPKMSSYLPCIAVSNYKKVENSHGNITMYANQHDLELVKHALEISEKIIPAMEQYTDIPYALPKLDQIAVRQLSSMAMEQWGLVTYIDIGVMFKNSTSIPNTVAQDRVAFLVAHELAHQWFGNLVSPIWWEDIWLNEAFAAYYQYKIADMIFPDWNVMDFFAAEIVNDGSFSAEALTGEYSTPIKWNPTDKTMIDKTFSSVTYSKGSAILHMMEHILGEEIFRKGIQCYLKKHQFSAVTTDDLWTSLQVVYDEENGDEQLLNIKETMDPWLEQKGYPILTVTRDYNTGVTNVSQKMARSYDVDNKWTIPLTYATKSNPNFTSTAPIMWIDKNEVNITIPNIDKDDWIILNIQQRGFYQVKYDYENWRRIADYLNSDKYDNIHPVNRAQLLRDVIKLYKKEPKNINNRELLANMTAYLHRETNLLPWMQSRDILKKFRTLVQNTPEEEVFTKYCLYLMGKVMDHIGFNSQNGNSHEAMRTQRYLASTACQFGHVGCQGPAKNYFDNYLNNPKENLFPRNDYFWIFCIGLGESNDTIWDMLMSSTPPLPDESFTKYRLQLLKCAKTNERRNKYFTLAISNNSSFSPIQVNAAFNAFMSGKKKEVDYILKYIIENFNAINAFSKGAKVSKYQQMESEQLLNNLALKIKSKDQYEIYKGFLDPIIKDSPDDLRHKTLQSIEREINNTAKLLDEFHAIFDSKIAAVNLIPNEHSK</sequence>
<keyword evidence="12" id="KW-0472">Membrane</keyword>
<keyword evidence="13" id="KW-0325">Glycoprotein</keyword>
<dbReference type="PANTHER" id="PTHR11533:SF290">
    <property type="entry name" value="AMINOPEPTIDASE"/>
    <property type="match status" value="1"/>
</dbReference>
<comment type="cofactor">
    <cofactor evidence="16 18">
        <name>Zn(2+)</name>
        <dbReference type="ChEBI" id="CHEBI:29105"/>
    </cofactor>
    <text evidence="16 18">Binds 1 zinc ion per subunit.</text>
</comment>
<gene>
    <name evidence="22" type="ORF">PV328_006163</name>
</gene>
<evidence type="ECO:0000256" key="3">
    <source>
        <dbReference type="ARBA" id="ARBA00022438"/>
    </source>
</evidence>
<evidence type="ECO:0000256" key="17">
    <source>
        <dbReference type="PIRSR" id="PIRSR634016-4"/>
    </source>
</evidence>
<evidence type="ECO:0000256" key="9">
    <source>
        <dbReference type="ARBA" id="ARBA00022801"/>
    </source>
</evidence>
<organism evidence="22 23">
    <name type="scientific">Microctonus aethiopoides</name>
    <dbReference type="NCBI Taxonomy" id="144406"/>
    <lineage>
        <taxon>Eukaryota</taxon>
        <taxon>Metazoa</taxon>
        <taxon>Ecdysozoa</taxon>
        <taxon>Arthropoda</taxon>
        <taxon>Hexapoda</taxon>
        <taxon>Insecta</taxon>
        <taxon>Pterygota</taxon>
        <taxon>Neoptera</taxon>
        <taxon>Endopterygota</taxon>
        <taxon>Hymenoptera</taxon>
        <taxon>Apocrita</taxon>
        <taxon>Ichneumonoidea</taxon>
        <taxon>Braconidae</taxon>
        <taxon>Euphorinae</taxon>
        <taxon>Microctonus</taxon>
    </lineage>
</organism>
<dbReference type="PANTHER" id="PTHR11533">
    <property type="entry name" value="PROTEASE M1 ZINC METALLOPROTEASE"/>
    <property type="match status" value="1"/>
</dbReference>
<keyword evidence="11 18" id="KW-0482">Metalloprotease</keyword>
<feature type="site" description="Transition state stabilizer" evidence="17">
    <location>
        <position position="471"/>
    </location>
</feature>
<dbReference type="SUPFAM" id="SSF63737">
    <property type="entry name" value="Leukotriene A4 hydrolase N-terminal domain"/>
    <property type="match status" value="1"/>
</dbReference>
<dbReference type="GO" id="GO:0005886">
    <property type="term" value="C:plasma membrane"/>
    <property type="evidence" value="ECO:0007669"/>
    <property type="project" value="UniProtKB-SubCell"/>
</dbReference>
<evidence type="ECO:0000256" key="14">
    <source>
        <dbReference type="ARBA" id="ARBA00023288"/>
    </source>
</evidence>
<dbReference type="GO" id="GO:0043171">
    <property type="term" value="P:peptide catabolic process"/>
    <property type="evidence" value="ECO:0007669"/>
    <property type="project" value="TreeGrafter"/>
</dbReference>
<dbReference type="GO" id="GO:0006508">
    <property type="term" value="P:proteolysis"/>
    <property type="evidence" value="ECO:0007669"/>
    <property type="project" value="UniProtKB-KW"/>
</dbReference>
<dbReference type="GO" id="GO:0005615">
    <property type="term" value="C:extracellular space"/>
    <property type="evidence" value="ECO:0007669"/>
    <property type="project" value="TreeGrafter"/>
</dbReference>
<dbReference type="AlphaFoldDB" id="A0AA39KT30"/>
<evidence type="ECO:0000313" key="22">
    <source>
        <dbReference type="EMBL" id="KAK0172898.1"/>
    </source>
</evidence>
<feature type="binding site" evidence="16">
    <location>
        <position position="405"/>
    </location>
    <ligand>
        <name>Zn(2+)</name>
        <dbReference type="ChEBI" id="CHEBI:29105"/>
        <note>catalytic</note>
    </ligand>
</feature>
<comment type="subcellular location">
    <subcellularLocation>
        <location evidence="1">Cell membrane</location>
        <topology evidence="1">Lipid-anchor</topology>
        <topology evidence="1">GPI-anchor</topology>
    </subcellularLocation>
</comment>
<reference evidence="22" key="2">
    <citation type="submission" date="2023-03" db="EMBL/GenBank/DDBJ databases">
        <authorList>
            <person name="Inwood S.N."/>
            <person name="Skelly J.G."/>
            <person name="Guhlin J."/>
            <person name="Harrop T.W.R."/>
            <person name="Goldson S.G."/>
            <person name="Dearden P.K."/>
        </authorList>
    </citation>
    <scope>NUCLEOTIDE SEQUENCE</scope>
    <source>
        <strain evidence="22">Irish</strain>
        <tissue evidence="22">Whole body</tissue>
    </source>
</reference>
<keyword evidence="7 16" id="KW-0479">Metal-binding</keyword>
<keyword evidence="14" id="KW-0449">Lipoprotein</keyword>
<keyword evidence="10 16" id="KW-0862">Zinc</keyword>
<feature type="domain" description="ERAP1-like C-terminal" evidence="20">
    <location>
        <begin position="614"/>
        <end position="946"/>
    </location>
</feature>
<dbReference type="PRINTS" id="PR00756">
    <property type="entry name" value="ALADIPTASE"/>
</dbReference>
<evidence type="ECO:0000256" key="11">
    <source>
        <dbReference type="ARBA" id="ARBA00023049"/>
    </source>
</evidence>
<dbReference type="EC" id="3.4.11.-" evidence="18"/>
<evidence type="ECO:0000256" key="8">
    <source>
        <dbReference type="ARBA" id="ARBA00022729"/>
    </source>
</evidence>
<dbReference type="GO" id="GO:0098552">
    <property type="term" value="C:side of membrane"/>
    <property type="evidence" value="ECO:0007669"/>
    <property type="project" value="UniProtKB-KW"/>
</dbReference>
<dbReference type="InterPro" id="IPR014782">
    <property type="entry name" value="Peptidase_M1_dom"/>
</dbReference>
<dbReference type="InterPro" id="IPR042097">
    <property type="entry name" value="Aminopeptidase_N-like_N_sf"/>
</dbReference>